<gene>
    <name evidence="2" type="ORF">PanWU01x14_143990</name>
</gene>
<dbReference type="PANTHER" id="PTHR45717">
    <property type="entry name" value="OS12G0527900 PROTEIN"/>
    <property type="match status" value="1"/>
</dbReference>
<protein>
    <recommendedName>
        <fullName evidence="4">Tetratricopeptide-like helical domain containing protein</fullName>
    </recommendedName>
</protein>
<evidence type="ECO:0000313" key="3">
    <source>
        <dbReference type="Proteomes" id="UP000237105"/>
    </source>
</evidence>
<reference evidence="3" key="1">
    <citation type="submission" date="2016-06" db="EMBL/GenBank/DDBJ databases">
        <title>Parallel loss of symbiosis genes in relatives of nitrogen-fixing non-legume Parasponia.</title>
        <authorList>
            <person name="Van Velzen R."/>
            <person name="Holmer R."/>
            <person name="Bu F."/>
            <person name="Rutten L."/>
            <person name="Van Zeijl A."/>
            <person name="Liu W."/>
            <person name="Santuari L."/>
            <person name="Cao Q."/>
            <person name="Sharma T."/>
            <person name="Shen D."/>
            <person name="Roswanjaya Y."/>
            <person name="Wardhani T."/>
            <person name="Kalhor M.S."/>
            <person name="Jansen J."/>
            <person name="Van den Hoogen J."/>
            <person name="Gungor B."/>
            <person name="Hartog M."/>
            <person name="Hontelez J."/>
            <person name="Verver J."/>
            <person name="Yang W.-C."/>
            <person name="Schijlen E."/>
            <person name="Repin R."/>
            <person name="Schilthuizen M."/>
            <person name="Schranz E."/>
            <person name="Heidstra R."/>
            <person name="Miyata K."/>
            <person name="Fedorova E."/>
            <person name="Kohlen W."/>
            <person name="Bisseling T."/>
            <person name="Smit S."/>
            <person name="Geurts R."/>
        </authorList>
    </citation>
    <scope>NUCLEOTIDE SEQUENCE [LARGE SCALE GENOMIC DNA]</scope>
    <source>
        <strain evidence="3">cv. WU1-14</strain>
    </source>
</reference>
<dbReference type="STRING" id="3476.A0A2P5CL17"/>
<dbReference type="GO" id="GO:0005739">
    <property type="term" value="C:mitochondrion"/>
    <property type="evidence" value="ECO:0007669"/>
    <property type="project" value="TreeGrafter"/>
</dbReference>
<dbReference type="AlphaFoldDB" id="A0A2P5CL17"/>
<comment type="similarity">
    <text evidence="1">Belongs to the PPR family. P subfamily.</text>
</comment>
<dbReference type="Proteomes" id="UP000237105">
    <property type="component" value="Unassembled WGS sequence"/>
</dbReference>
<name>A0A2P5CL17_PARAD</name>
<proteinExistence type="inferred from homology"/>
<comment type="caution">
    <text evidence="2">The sequence shown here is derived from an EMBL/GenBank/DDBJ whole genome shotgun (WGS) entry which is preliminary data.</text>
</comment>
<evidence type="ECO:0008006" key="4">
    <source>
        <dbReference type="Google" id="ProtNLM"/>
    </source>
</evidence>
<dbReference type="OrthoDB" id="1717827at2759"/>
<sequence length="178" mass="20556">MILEEIEKVDKERRDRTTCSNLAGIYVEAGLLEKAKLALMKLDENIKPTTPRQAYHSLAKLNDIEGLIKCFNEWESSCSYYDPRLAEVVIGTYLCCDKFKEAKSVFEDANKRSKGPFFKEERDAHTAEKVLNILKPFHRFNANDYQLLLKIYIATGKVAPEMRRRLEEDGIEISCEVE</sequence>
<evidence type="ECO:0000256" key="1">
    <source>
        <dbReference type="ARBA" id="ARBA00007626"/>
    </source>
</evidence>
<keyword evidence="3" id="KW-1185">Reference proteome</keyword>
<organism evidence="2 3">
    <name type="scientific">Parasponia andersonii</name>
    <name type="common">Sponia andersonii</name>
    <dbReference type="NCBI Taxonomy" id="3476"/>
    <lineage>
        <taxon>Eukaryota</taxon>
        <taxon>Viridiplantae</taxon>
        <taxon>Streptophyta</taxon>
        <taxon>Embryophyta</taxon>
        <taxon>Tracheophyta</taxon>
        <taxon>Spermatophyta</taxon>
        <taxon>Magnoliopsida</taxon>
        <taxon>eudicotyledons</taxon>
        <taxon>Gunneridae</taxon>
        <taxon>Pentapetalae</taxon>
        <taxon>rosids</taxon>
        <taxon>fabids</taxon>
        <taxon>Rosales</taxon>
        <taxon>Cannabaceae</taxon>
        <taxon>Parasponia</taxon>
    </lineage>
</organism>
<dbReference type="EMBL" id="JXTB01000119">
    <property type="protein sequence ID" value="PON61740.1"/>
    <property type="molecule type" value="Genomic_DNA"/>
</dbReference>
<accession>A0A2P5CL17</accession>
<evidence type="ECO:0000313" key="2">
    <source>
        <dbReference type="EMBL" id="PON61740.1"/>
    </source>
</evidence>
<dbReference type="PANTHER" id="PTHR45717:SF8">
    <property type="entry name" value="OS01G0301000 PROTEIN"/>
    <property type="match status" value="1"/>
</dbReference>